<accession>A0A7W7K9B6</accession>
<dbReference type="SUPFAM" id="SSF88659">
    <property type="entry name" value="Sigma3 and sigma4 domains of RNA polymerase sigma factors"/>
    <property type="match status" value="1"/>
</dbReference>
<reference evidence="7 8" key="1">
    <citation type="submission" date="2020-08" db="EMBL/GenBank/DDBJ databases">
        <title>Functional genomics of gut bacteria from endangered species of beetles.</title>
        <authorList>
            <person name="Carlos-Shanley C."/>
        </authorList>
    </citation>
    <scope>NUCLEOTIDE SEQUENCE [LARGE SCALE GENOMIC DNA]</scope>
    <source>
        <strain evidence="7 8">S00245</strain>
    </source>
</reference>
<evidence type="ECO:0000259" key="5">
    <source>
        <dbReference type="Pfam" id="PF04542"/>
    </source>
</evidence>
<evidence type="ECO:0000256" key="2">
    <source>
        <dbReference type="ARBA" id="ARBA00023015"/>
    </source>
</evidence>
<dbReference type="InterPro" id="IPR039425">
    <property type="entry name" value="RNA_pol_sigma-70-like"/>
</dbReference>
<evidence type="ECO:0000259" key="6">
    <source>
        <dbReference type="Pfam" id="PF08281"/>
    </source>
</evidence>
<comment type="caution">
    <text evidence="7">The sequence shown here is derived from an EMBL/GenBank/DDBJ whole genome shotgun (WGS) entry which is preliminary data.</text>
</comment>
<dbReference type="SUPFAM" id="SSF88946">
    <property type="entry name" value="Sigma2 domain of RNA polymerase sigma factors"/>
    <property type="match status" value="1"/>
</dbReference>
<sequence>MHGMSGVQSSPREHCDEVVCFRNHFASSYVQKSTEAVGGKHMTVATEIEVEPTRSLSDRDFKRALTEVAPHLRAFARGLCGCRDRADDLAQEAMLRAWAARERYAAGTNFKAWTFTILRNHFYSEARRARFHGEYDELAAERILRAPASQESAIELGDVLRALTAIPDTYREALILVAAGNLSYEEIADICGIALGTVKSRICRARSMLSKVIESGQLPDFRHNFVLTGEAIDAFFNELAKIANNDEQRLLAAA</sequence>
<dbReference type="Gene3D" id="1.10.1740.10">
    <property type="match status" value="1"/>
</dbReference>
<organism evidence="7 8">
    <name type="scientific">Novosphingobium chloroacetimidivorans</name>
    <dbReference type="NCBI Taxonomy" id="1428314"/>
    <lineage>
        <taxon>Bacteria</taxon>
        <taxon>Pseudomonadati</taxon>
        <taxon>Pseudomonadota</taxon>
        <taxon>Alphaproteobacteria</taxon>
        <taxon>Sphingomonadales</taxon>
        <taxon>Sphingomonadaceae</taxon>
        <taxon>Novosphingobium</taxon>
    </lineage>
</organism>
<keyword evidence="2" id="KW-0805">Transcription regulation</keyword>
<dbReference type="EMBL" id="JACHLR010000006">
    <property type="protein sequence ID" value="MBB4858596.1"/>
    <property type="molecule type" value="Genomic_DNA"/>
</dbReference>
<evidence type="ECO:0000256" key="3">
    <source>
        <dbReference type="ARBA" id="ARBA00023082"/>
    </source>
</evidence>
<dbReference type="InterPro" id="IPR013249">
    <property type="entry name" value="RNA_pol_sigma70_r4_t2"/>
</dbReference>
<dbReference type="InterPro" id="IPR013324">
    <property type="entry name" value="RNA_pol_sigma_r3/r4-like"/>
</dbReference>
<dbReference type="InterPro" id="IPR007627">
    <property type="entry name" value="RNA_pol_sigma70_r2"/>
</dbReference>
<dbReference type="Proteomes" id="UP000555448">
    <property type="component" value="Unassembled WGS sequence"/>
</dbReference>
<proteinExistence type="inferred from homology"/>
<dbReference type="InterPro" id="IPR014284">
    <property type="entry name" value="RNA_pol_sigma-70_dom"/>
</dbReference>
<feature type="domain" description="RNA polymerase sigma-70 region 2" evidence="5">
    <location>
        <begin position="67"/>
        <end position="130"/>
    </location>
</feature>
<evidence type="ECO:0000313" key="7">
    <source>
        <dbReference type="EMBL" id="MBB4858596.1"/>
    </source>
</evidence>
<dbReference type="GO" id="GO:0006352">
    <property type="term" value="P:DNA-templated transcription initiation"/>
    <property type="evidence" value="ECO:0007669"/>
    <property type="project" value="InterPro"/>
</dbReference>
<dbReference type="PANTHER" id="PTHR43133:SF25">
    <property type="entry name" value="RNA POLYMERASE SIGMA FACTOR RFAY-RELATED"/>
    <property type="match status" value="1"/>
</dbReference>
<gene>
    <name evidence="7" type="ORF">HNO88_001919</name>
</gene>
<dbReference type="GO" id="GO:0016987">
    <property type="term" value="F:sigma factor activity"/>
    <property type="evidence" value="ECO:0007669"/>
    <property type="project" value="UniProtKB-KW"/>
</dbReference>
<dbReference type="NCBIfam" id="TIGR02937">
    <property type="entry name" value="sigma70-ECF"/>
    <property type="match status" value="1"/>
</dbReference>
<comment type="similarity">
    <text evidence="1">Belongs to the sigma-70 factor family. ECF subfamily.</text>
</comment>
<keyword evidence="3" id="KW-0731">Sigma factor</keyword>
<dbReference type="CDD" id="cd06171">
    <property type="entry name" value="Sigma70_r4"/>
    <property type="match status" value="1"/>
</dbReference>
<feature type="domain" description="RNA polymerase sigma factor 70 region 4 type 2" evidence="6">
    <location>
        <begin position="158"/>
        <end position="209"/>
    </location>
</feature>
<dbReference type="GO" id="GO:0003677">
    <property type="term" value="F:DNA binding"/>
    <property type="evidence" value="ECO:0007669"/>
    <property type="project" value="InterPro"/>
</dbReference>
<protein>
    <submittedName>
        <fullName evidence="7">RNA polymerase sigma-70 factor (ECF subfamily)</fullName>
    </submittedName>
</protein>
<dbReference type="Pfam" id="PF08281">
    <property type="entry name" value="Sigma70_r4_2"/>
    <property type="match status" value="1"/>
</dbReference>
<evidence type="ECO:0000256" key="4">
    <source>
        <dbReference type="ARBA" id="ARBA00023163"/>
    </source>
</evidence>
<dbReference type="AlphaFoldDB" id="A0A7W7K9B6"/>
<keyword evidence="4" id="KW-0804">Transcription</keyword>
<dbReference type="InterPro" id="IPR036388">
    <property type="entry name" value="WH-like_DNA-bd_sf"/>
</dbReference>
<dbReference type="InterPro" id="IPR013325">
    <property type="entry name" value="RNA_pol_sigma_r2"/>
</dbReference>
<keyword evidence="8" id="KW-1185">Reference proteome</keyword>
<dbReference type="Gene3D" id="1.10.10.10">
    <property type="entry name" value="Winged helix-like DNA-binding domain superfamily/Winged helix DNA-binding domain"/>
    <property type="match status" value="1"/>
</dbReference>
<dbReference type="Pfam" id="PF04542">
    <property type="entry name" value="Sigma70_r2"/>
    <property type="match status" value="1"/>
</dbReference>
<name>A0A7W7K9B6_9SPHN</name>
<evidence type="ECO:0000256" key="1">
    <source>
        <dbReference type="ARBA" id="ARBA00010641"/>
    </source>
</evidence>
<evidence type="ECO:0000313" key="8">
    <source>
        <dbReference type="Proteomes" id="UP000555448"/>
    </source>
</evidence>
<dbReference type="PANTHER" id="PTHR43133">
    <property type="entry name" value="RNA POLYMERASE ECF-TYPE SIGMA FACTO"/>
    <property type="match status" value="1"/>
</dbReference>